<feature type="compositionally biased region" description="Polar residues" evidence="1">
    <location>
        <begin position="29"/>
        <end position="42"/>
    </location>
</feature>
<keyword evidence="3" id="KW-1185">Reference proteome</keyword>
<evidence type="ECO:0000313" key="2">
    <source>
        <dbReference type="EnsemblPlants" id="Bo4g148130.1"/>
    </source>
</evidence>
<feature type="region of interest" description="Disordered" evidence="1">
    <location>
        <begin position="22"/>
        <end position="73"/>
    </location>
</feature>
<proteinExistence type="predicted"/>
<dbReference type="AlphaFoldDB" id="A0A0D3C121"/>
<dbReference type="HOGENOM" id="CLU_2708265_0_0_1"/>
<sequence length="73" mass="7517">MSSCNGFSSLIYIEFLEDNELEAGDTDTGRGNSSCETPSNGSPLRGSIPGPGQAAGQLHPGGFSLSPKAQYPL</sequence>
<reference evidence="2 3" key="1">
    <citation type="journal article" date="2014" name="Genome Biol.">
        <title>Transcriptome and methylome profiling reveals relics of genome dominance in the mesopolyploid Brassica oleracea.</title>
        <authorList>
            <person name="Parkin I.A."/>
            <person name="Koh C."/>
            <person name="Tang H."/>
            <person name="Robinson S.J."/>
            <person name="Kagale S."/>
            <person name="Clarke W.E."/>
            <person name="Town C.D."/>
            <person name="Nixon J."/>
            <person name="Krishnakumar V."/>
            <person name="Bidwell S.L."/>
            <person name="Denoeud F."/>
            <person name="Belcram H."/>
            <person name="Links M.G."/>
            <person name="Just J."/>
            <person name="Clarke C."/>
            <person name="Bender T."/>
            <person name="Huebert T."/>
            <person name="Mason A.S."/>
            <person name="Pires J.C."/>
            <person name="Barker G."/>
            <person name="Moore J."/>
            <person name="Walley P.G."/>
            <person name="Manoli S."/>
            <person name="Batley J."/>
            <person name="Edwards D."/>
            <person name="Nelson M.N."/>
            <person name="Wang X."/>
            <person name="Paterson A.H."/>
            <person name="King G."/>
            <person name="Bancroft I."/>
            <person name="Chalhoub B."/>
            <person name="Sharpe A.G."/>
        </authorList>
    </citation>
    <scope>NUCLEOTIDE SEQUENCE</scope>
    <source>
        <strain evidence="2 3">cv. TO1000</strain>
    </source>
</reference>
<accession>A0A0D3C121</accession>
<dbReference type="Proteomes" id="UP000032141">
    <property type="component" value="Chromosome C4"/>
</dbReference>
<reference evidence="2" key="2">
    <citation type="submission" date="2015-03" db="UniProtKB">
        <authorList>
            <consortium name="EnsemblPlants"/>
        </authorList>
    </citation>
    <scope>IDENTIFICATION</scope>
</reference>
<dbReference type="EnsemblPlants" id="Bo4g148130.1">
    <property type="protein sequence ID" value="Bo4g148130.1"/>
    <property type="gene ID" value="Bo4g148130"/>
</dbReference>
<evidence type="ECO:0000256" key="1">
    <source>
        <dbReference type="SAM" id="MobiDB-lite"/>
    </source>
</evidence>
<protein>
    <submittedName>
        <fullName evidence="2">Uncharacterized protein</fullName>
    </submittedName>
</protein>
<evidence type="ECO:0000313" key="3">
    <source>
        <dbReference type="Proteomes" id="UP000032141"/>
    </source>
</evidence>
<dbReference type="Gramene" id="Bo4g148130.1">
    <property type="protein sequence ID" value="Bo4g148130.1"/>
    <property type="gene ID" value="Bo4g148130"/>
</dbReference>
<name>A0A0D3C121_BRAOL</name>
<organism evidence="2 3">
    <name type="scientific">Brassica oleracea var. oleracea</name>
    <dbReference type="NCBI Taxonomy" id="109376"/>
    <lineage>
        <taxon>Eukaryota</taxon>
        <taxon>Viridiplantae</taxon>
        <taxon>Streptophyta</taxon>
        <taxon>Embryophyta</taxon>
        <taxon>Tracheophyta</taxon>
        <taxon>Spermatophyta</taxon>
        <taxon>Magnoliopsida</taxon>
        <taxon>eudicotyledons</taxon>
        <taxon>Gunneridae</taxon>
        <taxon>Pentapetalae</taxon>
        <taxon>rosids</taxon>
        <taxon>malvids</taxon>
        <taxon>Brassicales</taxon>
        <taxon>Brassicaceae</taxon>
        <taxon>Brassiceae</taxon>
        <taxon>Brassica</taxon>
    </lineage>
</organism>